<organism evidence="1 2">
    <name type="scientific">Daldinia eschscholtzii</name>
    <dbReference type="NCBI Taxonomy" id="292717"/>
    <lineage>
        <taxon>Eukaryota</taxon>
        <taxon>Fungi</taxon>
        <taxon>Dikarya</taxon>
        <taxon>Ascomycota</taxon>
        <taxon>Pezizomycotina</taxon>
        <taxon>Sordariomycetes</taxon>
        <taxon>Xylariomycetidae</taxon>
        <taxon>Xylariales</taxon>
        <taxon>Hypoxylaceae</taxon>
        <taxon>Daldinia</taxon>
    </lineage>
</organism>
<reference evidence="1 2" key="1">
    <citation type="journal article" date="2024" name="Front Chem Biol">
        <title>Unveiling the potential of Daldinia eschscholtzii MFLUCC 19-0629 through bioactivity and bioinformatics studies for enhanced sustainable agriculture production.</title>
        <authorList>
            <person name="Brooks S."/>
            <person name="Weaver J.A."/>
            <person name="Klomchit A."/>
            <person name="Alharthi S.A."/>
            <person name="Onlamun T."/>
            <person name="Nurani R."/>
            <person name="Vong T.K."/>
            <person name="Alberti F."/>
            <person name="Greco C."/>
        </authorList>
    </citation>
    <scope>NUCLEOTIDE SEQUENCE [LARGE SCALE GENOMIC DNA]</scope>
    <source>
        <strain evidence="1">MFLUCC 19-0629</strain>
    </source>
</reference>
<dbReference type="AlphaFoldDB" id="A0AAX6MR52"/>
<keyword evidence="2" id="KW-1185">Reference proteome</keyword>
<dbReference type="Proteomes" id="UP001369815">
    <property type="component" value="Unassembled WGS sequence"/>
</dbReference>
<proteinExistence type="predicted"/>
<name>A0AAX6MR52_9PEZI</name>
<accession>A0AAX6MR52</accession>
<gene>
    <name evidence="1" type="ORF">Daesc_004849</name>
</gene>
<dbReference type="EMBL" id="JBANMG010000004">
    <property type="protein sequence ID" value="KAK6954877.1"/>
    <property type="molecule type" value="Genomic_DNA"/>
</dbReference>
<evidence type="ECO:0000313" key="2">
    <source>
        <dbReference type="Proteomes" id="UP001369815"/>
    </source>
</evidence>
<comment type="caution">
    <text evidence="1">The sequence shown here is derived from an EMBL/GenBank/DDBJ whole genome shotgun (WGS) entry which is preliminary data.</text>
</comment>
<protein>
    <submittedName>
        <fullName evidence="1">Uncharacterized protein</fullName>
    </submittedName>
</protein>
<evidence type="ECO:0000313" key="1">
    <source>
        <dbReference type="EMBL" id="KAK6954877.1"/>
    </source>
</evidence>
<sequence>MLQGFGILEGAGDNPDISSKLSAVVIRICPAPVAATAATPARIASRCRRLGLATSSRWLQQSLFAADAAADTAARLAHSGTFMSSPRIFTYAILCFGAPFPRVGLLQSRVYSASGIADNAAVDASTEDIAGILFKMLPKIPPPILHSD</sequence>